<feature type="transmembrane region" description="Helical" evidence="2">
    <location>
        <begin position="291"/>
        <end position="312"/>
    </location>
</feature>
<dbReference type="Proteomes" id="UP000799424">
    <property type="component" value="Unassembled WGS sequence"/>
</dbReference>
<evidence type="ECO:0000313" key="4">
    <source>
        <dbReference type="Proteomes" id="UP000799424"/>
    </source>
</evidence>
<feature type="transmembrane region" description="Helical" evidence="2">
    <location>
        <begin position="186"/>
        <end position="210"/>
    </location>
</feature>
<evidence type="ECO:0000256" key="1">
    <source>
        <dbReference type="SAM" id="MobiDB-lite"/>
    </source>
</evidence>
<gene>
    <name evidence="3" type="ORF">CC86DRAFT_94033</name>
</gene>
<accession>A0A6A6ZLF2</accession>
<dbReference type="EMBL" id="MU006235">
    <property type="protein sequence ID" value="KAF2821932.1"/>
    <property type="molecule type" value="Genomic_DNA"/>
</dbReference>
<feature type="transmembrane region" description="Helical" evidence="2">
    <location>
        <begin position="231"/>
        <end position="260"/>
    </location>
</feature>
<keyword evidence="2" id="KW-0812">Transmembrane</keyword>
<protein>
    <submittedName>
        <fullName evidence="3">Uncharacterized protein</fullName>
    </submittedName>
</protein>
<evidence type="ECO:0000313" key="3">
    <source>
        <dbReference type="EMBL" id="KAF2821932.1"/>
    </source>
</evidence>
<feature type="transmembrane region" description="Helical" evidence="2">
    <location>
        <begin position="138"/>
        <end position="157"/>
    </location>
</feature>
<keyword evidence="2" id="KW-1133">Transmembrane helix</keyword>
<dbReference type="OrthoDB" id="3550824at2759"/>
<dbReference type="AlphaFoldDB" id="A0A6A6ZLF2"/>
<proteinExistence type="predicted"/>
<feature type="region of interest" description="Disordered" evidence="1">
    <location>
        <begin position="327"/>
        <end position="347"/>
    </location>
</feature>
<keyword evidence="2" id="KW-0472">Membrane</keyword>
<sequence length="403" mass="45401">MASARLHATGTTALDDVFGIANVSGFYGPGAWAAWFLTVLTSWHATIRGDETHNLHHIGYLLYTNWAAIDLIQQVRKFPAGSMNTTDDPLHPKGQLAAALTMTSWGVFNASLQYLHLYFYNSPWASFSTLRRRRRRTILGLSSIVPTFAGFFTFLHLSDYRPKTEADIIPAFYWHGMSPALHRQTITMLIQLLLWSCLPCAALIGALLNLECRVLYAKSKMNFDFPKAPGSLKAFANCVALFFVVSIIIPAMVISVPFLVATTISRGKTLRKSYMLLPCAPQKISDWDQSFALFAGLAMIGFEYGSTTLKWLRKKYQNYKSPVVKKDQPQLSSSLRGPRTDYTPRSPYNSRTLLGSHITTEEDALKLIAWQRGDIDDVELQGRHHPEFSSKFAYLLRRIFSRG</sequence>
<evidence type="ECO:0000256" key="2">
    <source>
        <dbReference type="SAM" id="Phobius"/>
    </source>
</evidence>
<reference evidence="3" key="1">
    <citation type="journal article" date="2020" name="Stud. Mycol.">
        <title>101 Dothideomycetes genomes: a test case for predicting lifestyles and emergence of pathogens.</title>
        <authorList>
            <person name="Haridas S."/>
            <person name="Albert R."/>
            <person name="Binder M."/>
            <person name="Bloem J."/>
            <person name="Labutti K."/>
            <person name="Salamov A."/>
            <person name="Andreopoulos B."/>
            <person name="Baker S."/>
            <person name="Barry K."/>
            <person name="Bills G."/>
            <person name="Bluhm B."/>
            <person name="Cannon C."/>
            <person name="Castanera R."/>
            <person name="Culley D."/>
            <person name="Daum C."/>
            <person name="Ezra D."/>
            <person name="Gonzalez J."/>
            <person name="Henrissat B."/>
            <person name="Kuo A."/>
            <person name="Liang C."/>
            <person name="Lipzen A."/>
            <person name="Lutzoni F."/>
            <person name="Magnuson J."/>
            <person name="Mondo S."/>
            <person name="Nolan M."/>
            <person name="Ohm R."/>
            <person name="Pangilinan J."/>
            <person name="Park H.-J."/>
            <person name="Ramirez L."/>
            <person name="Alfaro M."/>
            <person name="Sun H."/>
            <person name="Tritt A."/>
            <person name="Yoshinaga Y."/>
            <person name="Zwiers L.-H."/>
            <person name="Turgeon B."/>
            <person name="Goodwin S."/>
            <person name="Spatafora J."/>
            <person name="Crous P."/>
            <person name="Grigoriev I."/>
        </authorList>
    </citation>
    <scope>NUCLEOTIDE SEQUENCE</scope>
    <source>
        <strain evidence="3">CBS 113818</strain>
    </source>
</reference>
<name>A0A6A6ZLF2_9PLEO</name>
<keyword evidence="4" id="KW-1185">Reference proteome</keyword>
<organism evidence="3 4">
    <name type="scientific">Ophiobolus disseminans</name>
    <dbReference type="NCBI Taxonomy" id="1469910"/>
    <lineage>
        <taxon>Eukaryota</taxon>
        <taxon>Fungi</taxon>
        <taxon>Dikarya</taxon>
        <taxon>Ascomycota</taxon>
        <taxon>Pezizomycotina</taxon>
        <taxon>Dothideomycetes</taxon>
        <taxon>Pleosporomycetidae</taxon>
        <taxon>Pleosporales</taxon>
        <taxon>Pleosporineae</taxon>
        <taxon>Phaeosphaeriaceae</taxon>
        <taxon>Ophiobolus</taxon>
    </lineage>
</organism>